<feature type="region of interest" description="Disordered" evidence="1">
    <location>
        <begin position="76"/>
        <end position="137"/>
    </location>
</feature>
<organism evidence="2 3">
    <name type="scientific">Pristionchus entomophagus</name>
    <dbReference type="NCBI Taxonomy" id="358040"/>
    <lineage>
        <taxon>Eukaryota</taxon>
        <taxon>Metazoa</taxon>
        <taxon>Ecdysozoa</taxon>
        <taxon>Nematoda</taxon>
        <taxon>Chromadorea</taxon>
        <taxon>Rhabditida</taxon>
        <taxon>Rhabditina</taxon>
        <taxon>Diplogasteromorpha</taxon>
        <taxon>Diplogasteroidea</taxon>
        <taxon>Neodiplogasteridae</taxon>
        <taxon>Pristionchus</taxon>
    </lineage>
</organism>
<feature type="compositionally biased region" description="Basic and acidic residues" evidence="1">
    <location>
        <begin position="36"/>
        <end position="47"/>
    </location>
</feature>
<dbReference type="EMBL" id="BTSX01000006">
    <property type="protein sequence ID" value="GMT04347.1"/>
    <property type="molecule type" value="Genomic_DNA"/>
</dbReference>
<evidence type="ECO:0000256" key="1">
    <source>
        <dbReference type="SAM" id="MobiDB-lite"/>
    </source>
</evidence>
<reference evidence="2" key="1">
    <citation type="submission" date="2023-10" db="EMBL/GenBank/DDBJ databases">
        <title>Genome assembly of Pristionchus species.</title>
        <authorList>
            <person name="Yoshida K."/>
            <person name="Sommer R.J."/>
        </authorList>
    </citation>
    <scope>NUCLEOTIDE SEQUENCE</scope>
    <source>
        <strain evidence="2">RS0144</strain>
    </source>
</reference>
<name>A0AAV5UDF4_9BILA</name>
<feature type="region of interest" description="Disordered" evidence="1">
    <location>
        <begin position="24"/>
        <end position="60"/>
    </location>
</feature>
<accession>A0AAV5UDF4</accession>
<proteinExistence type="predicted"/>
<feature type="compositionally biased region" description="Polar residues" evidence="1">
    <location>
        <begin position="108"/>
        <end position="137"/>
    </location>
</feature>
<dbReference type="InterPro" id="IPR038765">
    <property type="entry name" value="Papain-like_cys_pep_sf"/>
</dbReference>
<evidence type="ECO:0008006" key="4">
    <source>
        <dbReference type="Google" id="ProtNLM"/>
    </source>
</evidence>
<comment type="caution">
    <text evidence="2">The sequence shown here is derived from an EMBL/GenBank/DDBJ whole genome shotgun (WGS) entry which is preliminary data.</text>
</comment>
<feature type="compositionally biased region" description="Basic and acidic residues" evidence="1">
    <location>
        <begin position="78"/>
        <end position="106"/>
    </location>
</feature>
<dbReference type="SUPFAM" id="SSF54001">
    <property type="entry name" value="Cysteine proteinases"/>
    <property type="match status" value="1"/>
</dbReference>
<evidence type="ECO:0000313" key="3">
    <source>
        <dbReference type="Proteomes" id="UP001432027"/>
    </source>
</evidence>
<dbReference type="Proteomes" id="UP001432027">
    <property type="component" value="Unassembled WGS sequence"/>
</dbReference>
<keyword evidence="3" id="KW-1185">Reference proteome</keyword>
<evidence type="ECO:0000313" key="2">
    <source>
        <dbReference type="EMBL" id="GMT04347.1"/>
    </source>
</evidence>
<sequence length="410" mass="47164">QPVAHRMLSRFLNFCTDKIGCTVPSDRRPATTSILLERDEAGNEQEKGQTPAPSWAKTAVEQEKIEPVKEITMVEEYAETKQESTVEENKGKDESTVEETKGKDESTAESTVEETGTKTSNVASSVGRSRETSLNSSRAFHEADQKYGERISDDALVTFCDRLKSSLEKQTTVDRKFEGWLPINTILIFARMIAAKRELERAKKKNDQKGVKALESELGGSEEVRKEIHKAITDGKNRVCQILYDANRLHYVVVYRSPTREYLCLYDSLLNTAHPERSLKNINDQILAIFGHLFPEEKDIPIRIYLNYEQQSDDWSCGYRAIACVLKLVFNQRPCLVSYNLEDIHTLLIDCLDTPEISYEYFEKKSRDLCHPMKSYEEYDKDILYYVFRHNGSSEKEEMDENNNETDDEK</sequence>
<protein>
    <recommendedName>
        <fullName evidence="4">Ubiquitin-like protease family profile domain-containing protein</fullName>
    </recommendedName>
</protein>
<dbReference type="AlphaFoldDB" id="A0AAV5UDF4"/>
<feature type="non-terminal residue" evidence="2">
    <location>
        <position position="1"/>
    </location>
</feature>
<gene>
    <name evidence="2" type="ORF">PENTCL1PPCAC_26521</name>
</gene>